<accession>A0A3A1YXP6</accession>
<organism evidence="1 2">
    <name type="scientific">Neopusillimonas maritima</name>
    <dbReference type="NCBI Taxonomy" id="2026239"/>
    <lineage>
        <taxon>Bacteria</taxon>
        <taxon>Pseudomonadati</taxon>
        <taxon>Pseudomonadota</taxon>
        <taxon>Betaproteobacteria</taxon>
        <taxon>Burkholderiales</taxon>
        <taxon>Alcaligenaceae</taxon>
        <taxon>Neopusillimonas</taxon>
    </lineage>
</organism>
<dbReference type="EMBL" id="NQYH01000001">
    <property type="protein sequence ID" value="RIY41938.1"/>
    <property type="molecule type" value="Genomic_DNA"/>
</dbReference>
<evidence type="ECO:0000313" key="2">
    <source>
        <dbReference type="Proteomes" id="UP000266206"/>
    </source>
</evidence>
<evidence type="ECO:0000313" key="1">
    <source>
        <dbReference type="EMBL" id="RIY41938.1"/>
    </source>
</evidence>
<proteinExistence type="predicted"/>
<dbReference type="RefSeq" id="WP_119515165.1">
    <property type="nucleotide sequence ID" value="NZ_NQYH01000001.1"/>
</dbReference>
<dbReference type="Proteomes" id="UP000266206">
    <property type="component" value="Unassembled WGS sequence"/>
</dbReference>
<dbReference type="InterPro" id="IPR021283">
    <property type="entry name" value="Phage_Wedge1"/>
</dbReference>
<comment type="caution">
    <text evidence="1">The sequence shown here is derived from an EMBL/GenBank/DDBJ whole genome shotgun (WGS) entry which is preliminary data.</text>
</comment>
<sequence length="214" mass="23982">MIENVPKRAYSQYRNQPKFMDWLAIARRMGGSISDAAVAVRESYDIDKARGAQLDTLGRIVVFNRDFIGQLTMQTAEFDASDGAECGDEEATFSEARVSDDAQMADDLYRLAIKAKIMKNNGPATIESIIEEMVFLVGPSFLRINDLEDMRFSVEFAGDITELQRWALFNANLIQIPQGVLFMGFFELTSMVEFDDADSEFGDDEAQFSDFIGG</sequence>
<dbReference type="OrthoDB" id="8158189at2"/>
<dbReference type="AlphaFoldDB" id="A0A3A1YXP6"/>
<evidence type="ECO:0008006" key="3">
    <source>
        <dbReference type="Google" id="ProtNLM"/>
    </source>
</evidence>
<gene>
    <name evidence="1" type="ORF">CJP73_00380</name>
</gene>
<protein>
    <recommendedName>
        <fullName evidence="3">DUF2612 domain-containing protein</fullName>
    </recommendedName>
</protein>
<name>A0A3A1YXP6_9BURK</name>
<reference evidence="1 2" key="1">
    <citation type="submission" date="2017-08" db="EMBL/GenBank/DDBJ databases">
        <title>Pusillimonas indicus sp. nov., a member of the family Alcaligenaceae isolated from surface seawater.</title>
        <authorList>
            <person name="Li J."/>
        </authorList>
    </citation>
    <scope>NUCLEOTIDE SEQUENCE [LARGE SCALE GENOMIC DNA]</scope>
    <source>
        <strain evidence="1 2">L52-1-41</strain>
    </source>
</reference>
<dbReference type="Pfam" id="PF11041">
    <property type="entry name" value="Phage_Wedge1"/>
    <property type="match status" value="1"/>
</dbReference>